<evidence type="ECO:0000256" key="3">
    <source>
        <dbReference type="ARBA" id="ARBA00023163"/>
    </source>
</evidence>
<protein>
    <submittedName>
        <fullName evidence="5">GntR family transcriptional regulator</fullName>
    </submittedName>
</protein>
<dbReference type="InterPro" id="IPR011711">
    <property type="entry name" value="GntR_C"/>
</dbReference>
<dbReference type="EMBL" id="RCZP01000002">
    <property type="protein sequence ID" value="TPG60460.1"/>
    <property type="molecule type" value="Genomic_DNA"/>
</dbReference>
<dbReference type="PANTHER" id="PTHR43537:SF24">
    <property type="entry name" value="GLUCONATE OPERON TRANSCRIPTIONAL REPRESSOR"/>
    <property type="match status" value="1"/>
</dbReference>
<comment type="caution">
    <text evidence="5">The sequence shown here is derived from an EMBL/GenBank/DDBJ whole genome shotgun (WGS) entry which is preliminary data.</text>
</comment>
<dbReference type="InterPro" id="IPR000524">
    <property type="entry name" value="Tscrpt_reg_HTH_GntR"/>
</dbReference>
<evidence type="ECO:0000256" key="2">
    <source>
        <dbReference type="ARBA" id="ARBA00023125"/>
    </source>
</evidence>
<keyword evidence="3" id="KW-0804">Transcription</keyword>
<dbReference type="Pfam" id="PF00392">
    <property type="entry name" value="GntR"/>
    <property type="match status" value="1"/>
</dbReference>
<dbReference type="Gene3D" id="1.10.10.10">
    <property type="entry name" value="Winged helix-like DNA-binding domain superfamily/Winged helix DNA-binding domain"/>
    <property type="match status" value="1"/>
</dbReference>
<reference evidence="5 6" key="1">
    <citation type="journal article" date="2019" name="Environ. Microbiol.">
        <title>Species interactions and distinct microbial communities in high Arctic permafrost affected cryosols are associated with the CH4 and CO2 gas fluxes.</title>
        <authorList>
            <person name="Altshuler I."/>
            <person name="Hamel J."/>
            <person name="Turney S."/>
            <person name="Magnuson E."/>
            <person name="Levesque R."/>
            <person name="Greer C."/>
            <person name="Whyte L.G."/>
        </authorList>
    </citation>
    <scope>NUCLEOTIDE SEQUENCE [LARGE SCALE GENOMIC DNA]</scope>
    <source>
        <strain evidence="5 6">S9.3B</strain>
    </source>
</reference>
<dbReference type="RefSeq" id="WP_140881388.1">
    <property type="nucleotide sequence ID" value="NZ_RCZP01000002.1"/>
</dbReference>
<dbReference type="SUPFAM" id="SSF48008">
    <property type="entry name" value="GntR ligand-binding domain-like"/>
    <property type="match status" value="1"/>
</dbReference>
<dbReference type="InterPro" id="IPR036388">
    <property type="entry name" value="WH-like_DNA-bd_sf"/>
</dbReference>
<dbReference type="GO" id="GO:0003677">
    <property type="term" value="F:DNA binding"/>
    <property type="evidence" value="ECO:0007669"/>
    <property type="project" value="UniProtKB-KW"/>
</dbReference>
<dbReference type="SUPFAM" id="SSF46785">
    <property type="entry name" value="Winged helix' DNA-binding domain"/>
    <property type="match status" value="1"/>
</dbReference>
<keyword evidence="6" id="KW-1185">Reference proteome</keyword>
<evidence type="ECO:0000313" key="6">
    <source>
        <dbReference type="Proteomes" id="UP000317078"/>
    </source>
</evidence>
<dbReference type="InterPro" id="IPR008920">
    <property type="entry name" value="TF_FadR/GntR_C"/>
</dbReference>
<accession>A0A502GGL9</accession>
<dbReference type="PANTHER" id="PTHR43537">
    <property type="entry name" value="TRANSCRIPTIONAL REGULATOR, GNTR FAMILY"/>
    <property type="match status" value="1"/>
</dbReference>
<dbReference type="Gene3D" id="1.20.120.530">
    <property type="entry name" value="GntR ligand-binding domain-like"/>
    <property type="match status" value="1"/>
</dbReference>
<sequence length="224" mass="24232">MPNAAERAYLGIRARILDGAFPPGAPLREEVLAAEIGVSRTPIRDALRRLLADGLVESARNQGSFVAALGPEEIREVFELRILLEGHAARKAAPRITAEEVAEMERLAEAMEAIGEPDEAALARFAELNTRFHLVLTRAARSPRLEAMLLRMCQAPLVLLKRYRLNETVGIGRSNRQHREIIAALRAGNAEWAALAVGAHLVSTVPDFADTAPAREAPGGAARG</sequence>
<evidence type="ECO:0000259" key="4">
    <source>
        <dbReference type="PROSITE" id="PS50949"/>
    </source>
</evidence>
<proteinExistence type="predicted"/>
<dbReference type="Proteomes" id="UP000317078">
    <property type="component" value="Unassembled WGS sequence"/>
</dbReference>
<dbReference type="SMART" id="SM00895">
    <property type="entry name" value="FCD"/>
    <property type="match status" value="1"/>
</dbReference>
<keyword evidence="2" id="KW-0238">DNA-binding</keyword>
<dbReference type="PRINTS" id="PR00035">
    <property type="entry name" value="HTHGNTR"/>
</dbReference>
<organism evidence="5 6">
    <name type="scientific">Muricoccus nepalensis</name>
    <dbReference type="NCBI Taxonomy" id="1854500"/>
    <lineage>
        <taxon>Bacteria</taxon>
        <taxon>Pseudomonadati</taxon>
        <taxon>Pseudomonadota</taxon>
        <taxon>Alphaproteobacteria</taxon>
        <taxon>Acetobacterales</taxon>
        <taxon>Roseomonadaceae</taxon>
        <taxon>Muricoccus</taxon>
    </lineage>
</organism>
<dbReference type="Pfam" id="PF07729">
    <property type="entry name" value="FCD"/>
    <property type="match status" value="1"/>
</dbReference>
<evidence type="ECO:0000256" key="1">
    <source>
        <dbReference type="ARBA" id="ARBA00023015"/>
    </source>
</evidence>
<gene>
    <name evidence="5" type="ORF">EAH89_03575</name>
</gene>
<dbReference type="AlphaFoldDB" id="A0A502GGL9"/>
<name>A0A502GGL9_9PROT</name>
<feature type="domain" description="HTH gntR-type" evidence="4">
    <location>
        <begin position="2"/>
        <end position="69"/>
    </location>
</feature>
<dbReference type="CDD" id="cd07377">
    <property type="entry name" value="WHTH_GntR"/>
    <property type="match status" value="1"/>
</dbReference>
<dbReference type="GO" id="GO:0003700">
    <property type="term" value="F:DNA-binding transcription factor activity"/>
    <property type="evidence" value="ECO:0007669"/>
    <property type="project" value="InterPro"/>
</dbReference>
<dbReference type="PROSITE" id="PS50949">
    <property type="entry name" value="HTH_GNTR"/>
    <property type="match status" value="1"/>
</dbReference>
<evidence type="ECO:0000313" key="5">
    <source>
        <dbReference type="EMBL" id="TPG60460.1"/>
    </source>
</evidence>
<dbReference type="OrthoDB" id="9812290at2"/>
<dbReference type="InterPro" id="IPR036390">
    <property type="entry name" value="WH_DNA-bd_sf"/>
</dbReference>
<dbReference type="SMART" id="SM00345">
    <property type="entry name" value="HTH_GNTR"/>
    <property type="match status" value="1"/>
</dbReference>
<keyword evidence="1" id="KW-0805">Transcription regulation</keyword>